<dbReference type="RefSeq" id="WP_304123387.1">
    <property type="nucleotide sequence ID" value="NZ_DYZA01000211.1"/>
</dbReference>
<reference evidence="1" key="2">
    <citation type="submission" date="2021-09" db="EMBL/GenBank/DDBJ databases">
        <authorList>
            <person name="Gilroy R."/>
        </authorList>
    </citation>
    <scope>NUCLEOTIDE SEQUENCE</scope>
    <source>
        <strain evidence="1">ChiGjej2B2-19336</strain>
    </source>
</reference>
<dbReference type="EMBL" id="DYZA01000211">
    <property type="protein sequence ID" value="HJD98043.1"/>
    <property type="molecule type" value="Genomic_DNA"/>
</dbReference>
<name>A0A921DSD3_9BACT</name>
<evidence type="ECO:0000313" key="1">
    <source>
        <dbReference type="EMBL" id="HJD98043.1"/>
    </source>
</evidence>
<accession>A0A921DSD3</accession>
<comment type="caution">
    <text evidence="1">The sequence shown here is derived from an EMBL/GenBank/DDBJ whole genome shotgun (WGS) entry which is preliminary data.</text>
</comment>
<dbReference type="InterPro" id="IPR009679">
    <property type="entry name" value="Phage_186_CII-like"/>
</dbReference>
<organism evidence="1 2">
    <name type="scientific">Mailhella massiliensis</name>
    <dbReference type="NCBI Taxonomy" id="1903261"/>
    <lineage>
        <taxon>Bacteria</taxon>
        <taxon>Pseudomonadati</taxon>
        <taxon>Thermodesulfobacteriota</taxon>
        <taxon>Desulfovibrionia</taxon>
        <taxon>Desulfovibrionales</taxon>
        <taxon>Desulfovibrionaceae</taxon>
        <taxon>Mailhella</taxon>
    </lineage>
</organism>
<proteinExistence type="predicted"/>
<dbReference type="Pfam" id="PF06892">
    <property type="entry name" value="Phage_CP76"/>
    <property type="match status" value="1"/>
</dbReference>
<protein>
    <submittedName>
        <fullName evidence="1">Phage regulatory CII family protein</fullName>
    </submittedName>
</protein>
<reference evidence="1" key="1">
    <citation type="journal article" date="2021" name="PeerJ">
        <title>Extensive microbial diversity within the chicken gut microbiome revealed by metagenomics and culture.</title>
        <authorList>
            <person name="Gilroy R."/>
            <person name="Ravi A."/>
            <person name="Getino M."/>
            <person name="Pursley I."/>
            <person name="Horton D.L."/>
            <person name="Alikhan N.F."/>
            <person name="Baker D."/>
            <person name="Gharbi K."/>
            <person name="Hall N."/>
            <person name="Watson M."/>
            <person name="Adriaenssens E.M."/>
            <person name="Foster-Nyarko E."/>
            <person name="Jarju S."/>
            <person name="Secka A."/>
            <person name="Antonio M."/>
            <person name="Oren A."/>
            <person name="Chaudhuri R.R."/>
            <person name="La Ragione R."/>
            <person name="Hildebrand F."/>
            <person name="Pallen M.J."/>
        </authorList>
    </citation>
    <scope>NUCLEOTIDE SEQUENCE</scope>
    <source>
        <strain evidence="1">ChiGjej2B2-19336</strain>
    </source>
</reference>
<gene>
    <name evidence="1" type="ORF">K8W16_10415</name>
</gene>
<dbReference type="AlphaFoldDB" id="A0A921DSD3"/>
<evidence type="ECO:0000313" key="2">
    <source>
        <dbReference type="Proteomes" id="UP000698963"/>
    </source>
</evidence>
<dbReference type="GO" id="GO:0003677">
    <property type="term" value="F:DNA binding"/>
    <property type="evidence" value="ECO:0007669"/>
    <property type="project" value="InterPro"/>
</dbReference>
<dbReference type="Proteomes" id="UP000698963">
    <property type="component" value="Unassembled WGS sequence"/>
</dbReference>
<sequence>MESLVSILHRDVKEAPSGLTAKQIAAGVGRDYQTLMSELSRQPNHKLGANLVLPLMKLTGSMEGLKYLAAGMNAVCVVMPSQEGNHPVHRQCLSTVDEFGQLMRTMAQALEDGTITRTERDEIASSGYDALAAIVSLLKSVETHYEEAI</sequence>